<evidence type="ECO:0000259" key="1">
    <source>
        <dbReference type="Pfam" id="PF09949"/>
    </source>
</evidence>
<evidence type="ECO:0000313" key="2">
    <source>
        <dbReference type="EMBL" id="MBB6094027.1"/>
    </source>
</evidence>
<feature type="domain" description="Phosphatidate phosphatase APP1 catalytic" evidence="1">
    <location>
        <begin position="141"/>
        <end position="295"/>
    </location>
</feature>
<dbReference type="InterPro" id="IPR052935">
    <property type="entry name" value="Mg2+_PAP"/>
</dbReference>
<reference evidence="2 3" key="1">
    <citation type="submission" date="2020-08" db="EMBL/GenBank/DDBJ databases">
        <title>Genomic Encyclopedia of Type Strains, Phase IV (KMG-IV): sequencing the most valuable type-strain genomes for metagenomic binning, comparative biology and taxonomic classification.</title>
        <authorList>
            <person name="Goeker M."/>
        </authorList>
    </citation>
    <scope>NUCLEOTIDE SEQUENCE [LARGE SCALE GENOMIC DNA]</scope>
    <source>
        <strain evidence="2 3">DSM 26723</strain>
    </source>
</reference>
<evidence type="ECO:0000313" key="3">
    <source>
        <dbReference type="Proteomes" id="UP000588068"/>
    </source>
</evidence>
<dbReference type="EMBL" id="JACHHZ010000003">
    <property type="protein sequence ID" value="MBB6094027.1"/>
    <property type="molecule type" value="Genomic_DNA"/>
</dbReference>
<protein>
    <submittedName>
        <fullName evidence="2">Phosphatidate phosphatase APP1</fullName>
    </submittedName>
</protein>
<comment type="caution">
    <text evidence="2">The sequence shown here is derived from an EMBL/GenBank/DDBJ whole genome shotgun (WGS) entry which is preliminary data.</text>
</comment>
<name>A0A841HLS5_9GAMM</name>
<dbReference type="Pfam" id="PF09949">
    <property type="entry name" value="APP1_cat"/>
    <property type="match status" value="1"/>
</dbReference>
<dbReference type="InterPro" id="IPR019236">
    <property type="entry name" value="APP1_cat"/>
</dbReference>
<dbReference type="PANTHER" id="PTHR28208">
    <property type="entry name" value="PHOSPHATIDATE PHOSPHATASE APP1"/>
    <property type="match status" value="1"/>
</dbReference>
<dbReference type="RefSeq" id="WP_184332930.1">
    <property type="nucleotide sequence ID" value="NZ_JACHHZ010000003.1"/>
</dbReference>
<dbReference type="AlphaFoldDB" id="A0A841HLS5"/>
<dbReference type="GO" id="GO:0008195">
    <property type="term" value="F:phosphatidate phosphatase activity"/>
    <property type="evidence" value="ECO:0007669"/>
    <property type="project" value="InterPro"/>
</dbReference>
<keyword evidence="3" id="KW-1185">Reference proteome</keyword>
<proteinExistence type="predicted"/>
<organism evidence="2 3">
    <name type="scientific">Povalibacter uvarum</name>
    <dbReference type="NCBI Taxonomy" id="732238"/>
    <lineage>
        <taxon>Bacteria</taxon>
        <taxon>Pseudomonadati</taxon>
        <taxon>Pseudomonadota</taxon>
        <taxon>Gammaproteobacteria</taxon>
        <taxon>Steroidobacterales</taxon>
        <taxon>Steroidobacteraceae</taxon>
        <taxon>Povalibacter</taxon>
    </lineage>
</organism>
<dbReference type="Proteomes" id="UP000588068">
    <property type="component" value="Unassembled WGS sequence"/>
</dbReference>
<accession>A0A841HLS5</accession>
<dbReference type="PANTHER" id="PTHR28208:SF3">
    <property type="entry name" value="PHOSPHATIDATE PHOSPHATASE APP1"/>
    <property type="match status" value="1"/>
</dbReference>
<sequence length="322" mass="35400">MRTTVSMALVCAPVLLAIGVPCRAELDVILYPAYGTGTAAVVEGRVIDREKQGEITAEDGRARNLSRNLRSLMNDEQEDVPVTVTIGEKAWRTTTNQEGYFRILIEDLTLPMPGWHEMSAATTDGSGKGSLLLVPAHNVHGLISDFDDTVVISEVNDKSQLLANSLLLNYRQRKPVPDVAAAYGKLAATNPDTTSAPLFYLSASPRQLQSSIQAFLDHNNFPRGVLITKRVTNDASSEPLTNQFAYKLGRLVEVFERLPHVSFVLAGDDGEQDPEIYAAMQRRYPTRVTAIWIRRVHPDPARVRIEGQGDLAELLVPIVSSP</sequence>
<gene>
    <name evidence="2" type="ORF">HNQ60_002908</name>
</gene>